<dbReference type="AlphaFoldDB" id="A0A4Q0A059"/>
<keyword evidence="1" id="KW-0812">Transmembrane</keyword>
<organism evidence="2 3">
    <name type="scientific">Dimargaris cristalligena</name>
    <dbReference type="NCBI Taxonomy" id="215637"/>
    <lineage>
        <taxon>Eukaryota</taxon>
        <taxon>Fungi</taxon>
        <taxon>Fungi incertae sedis</taxon>
        <taxon>Zoopagomycota</taxon>
        <taxon>Kickxellomycotina</taxon>
        <taxon>Dimargaritomycetes</taxon>
        <taxon>Dimargaritales</taxon>
        <taxon>Dimargaritaceae</taxon>
        <taxon>Dimargaris</taxon>
    </lineage>
</organism>
<evidence type="ECO:0000256" key="1">
    <source>
        <dbReference type="SAM" id="Phobius"/>
    </source>
</evidence>
<dbReference type="InterPro" id="IPR014807">
    <property type="entry name" value="Coa1"/>
</dbReference>
<dbReference type="InterPro" id="IPR042432">
    <property type="entry name" value="Coa1_fungi"/>
</dbReference>
<dbReference type="PANTHER" id="PTHR28523:SF1">
    <property type="entry name" value="CYTOCHROME C OXIDASE ASSEMBLY FACTOR 1"/>
    <property type="match status" value="1"/>
</dbReference>
<dbReference type="Pfam" id="PF08695">
    <property type="entry name" value="Coa1"/>
    <property type="match status" value="1"/>
</dbReference>
<dbReference type="EMBL" id="ML002363">
    <property type="protein sequence ID" value="RKP38480.1"/>
    <property type="molecule type" value="Genomic_DNA"/>
</dbReference>
<keyword evidence="3" id="KW-1185">Reference proteome</keyword>
<sequence>PLHIERELPEIKTNNKLRYFGTAVGLAIWVGGMAWAFNYQRLCSAAVTSTLFVTRHHPVAIEALGEPIAFESGWPWISGTINQLKGIVEISMRIRGTKAAGVLSVKTYRSNNEWSDREFQLRLDNGRIINLLDA</sequence>
<name>A0A4Q0A059_9FUNG</name>
<accession>A0A4Q0A059</accession>
<protein>
    <submittedName>
        <fullName evidence="2">Cytochrome oxidase assembly protein 1</fullName>
    </submittedName>
</protein>
<feature type="non-terminal residue" evidence="2">
    <location>
        <position position="134"/>
    </location>
</feature>
<keyword evidence="1" id="KW-0472">Membrane</keyword>
<evidence type="ECO:0000313" key="2">
    <source>
        <dbReference type="EMBL" id="RKP38480.1"/>
    </source>
</evidence>
<feature type="transmembrane region" description="Helical" evidence="1">
    <location>
        <begin position="17"/>
        <end position="37"/>
    </location>
</feature>
<dbReference type="STRING" id="215637.A0A4Q0A059"/>
<dbReference type="Proteomes" id="UP000268162">
    <property type="component" value="Unassembled WGS sequence"/>
</dbReference>
<reference evidence="3" key="1">
    <citation type="journal article" date="2018" name="Nat. Microbiol.">
        <title>Leveraging single-cell genomics to expand the fungal tree of life.</title>
        <authorList>
            <person name="Ahrendt S.R."/>
            <person name="Quandt C.A."/>
            <person name="Ciobanu D."/>
            <person name="Clum A."/>
            <person name="Salamov A."/>
            <person name="Andreopoulos B."/>
            <person name="Cheng J.F."/>
            <person name="Woyke T."/>
            <person name="Pelin A."/>
            <person name="Henrissat B."/>
            <person name="Reynolds N.K."/>
            <person name="Benny G.L."/>
            <person name="Smith M.E."/>
            <person name="James T.Y."/>
            <person name="Grigoriev I.V."/>
        </authorList>
    </citation>
    <scope>NUCLEOTIDE SEQUENCE [LARGE SCALE GENOMIC DNA]</scope>
    <source>
        <strain evidence="3">RSA 468</strain>
    </source>
</reference>
<evidence type="ECO:0000313" key="3">
    <source>
        <dbReference type="Proteomes" id="UP000268162"/>
    </source>
</evidence>
<dbReference type="GO" id="GO:0005743">
    <property type="term" value="C:mitochondrial inner membrane"/>
    <property type="evidence" value="ECO:0007669"/>
    <property type="project" value="TreeGrafter"/>
</dbReference>
<dbReference type="PANTHER" id="PTHR28523">
    <property type="entry name" value="CYTOCHROME C OXIDASE ASSEMBLY FACTOR 1"/>
    <property type="match status" value="1"/>
</dbReference>
<gene>
    <name evidence="2" type="ORF">BJ085DRAFT_5849</name>
</gene>
<keyword evidence="1" id="KW-1133">Transmembrane helix</keyword>
<dbReference type="GO" id="GO:0033617">
    <property type="term" value="P:mitochondrial respiratory chain complex IV assembly"/>
    <property type="evidence" value="ECO:0007669"/>
    <property type="project" value="InterPro"/>
</dbReference>
<proteinExistence type="predicted"/>
<feature type="non-terminal residue" evidence="2">
    <location>
        <position position="1"/>
    </location>
</feature>